<keyword evidence="3" id="KW-0862">Zinc</keyword>
<evidence type="ECO:0000256" key="1">
    <source>
        <dbReference type="ARBA" id="ARBA00005495"/>
    </source>
</evidence>
<evidence type="ECO:0000259" key="5">
    <source>
        <dbReference type="PROSITE" id="PS51891"/>
    </source>
</evidence>
<evidence type="ECO:0000313" key="6">
    <source>
        <dbReference type="EMBL" id="ODP36283.1"/>
    </source>
</evidence>
<reference evidence="6 7" key="1">
    <citation type="submission" date="2016-08" db="EMBL/GenBank/DDBJ databases">
        <title>Draft genome of the agarase producing Sphingomonas sp. MCT13.</title>
        <authorList>
            <person name="D'Andrea M.M."/>
            <person name="Rossolini G.M."/>
            <person name="Thaller M.C."/>
        </authorList>
    </citation>
    <scope>NUCLEOTIDE SEQUENCE [LARGE SCALE GENOMIC DNA]</scope>
    <source>
        <strain evidence="6 7">MCT13</strain>
    </source>
</reference>
<dbReference type="Pfam" id="PF04828">
    <property type="entry name" value="GFA"/>
    <property type="match status" value="1"/>
</dbReference>
<organism evidence="6 7">
    <name type="scientific">Sphingomonas turrisvirgatae</name>
    <dbReference type="NCBI Taxonomy" id="1888892"/>
    <lineage>
        <taxon>Bacteria</taxon>
        <taxon>Pseudomonadati</taxon>
        <taxon>Pseudomonadota</taxon>
        <taxon>Alphaproteobacteria</taxon>
        <taxon>Sphingomonadales</taxon>
        <taxon>Sphingomonadaceae</taxon>
        <taxon>Sphingomonas</taxon>
    </lineage>
</organism>
<evidence type="ECO:0000256" key="4">
    <source>
        <dbReference type="ARBA" id="ARBA00023239"/>
    </source>
</evidence>
<gene>
    <name evidence="6" type="ORF">BFL28_06165</name>
</gene>
<dbReference type="STRING" id="1888892.BFL28_06165"/>
<dbReference type="Gene3D" id="3.90.1590.10">
    <property type="entry name" value="glutathione-dependent formaldehyde- activating enzyme (gfa)"/>
    <property type="match status" value="1"/>
</dbReference>
<evidence type="ECO:0000256" key="3">
    <source>
        <dbReference type="ARBA" id="ARBA00022833"/>
    </source>
</evidence>
<keyword evidence="2" id="KW-0479">Metal-binding</keyword>
<accession>A0A1E3LRC8</accession>
<dbReference type="PANTHER" id="PTHR33337:SF40">
    <property type="entry name" value="CENP-V_GFA DOMAIN-CONTAINING PROTEIN-RELATED"/>
    <property type="match status" value="1"/>
</dbReference>
<dbReference type="GO" id="GO:0016846">
    <property type="term" value="F:carbon-sulfur lyase activity"/>
    <property type="evidence" value="ECO:0007669"/>
    <property type="project" value="InterPro"/>
</dbReference>
<dbReference type="PANTHER" id="PTHR33337">
    <property type="entry name" value="GFA DOMAIN-CONTAINING PROTEIN"/>
    <property type="match status" value="1"/>
</dbReference>
<feature type="domain" description="CENP-V/GFA" evidence="5">
    <location>
        <begin position="8"/>
        <end position="125"/>
    </location>
</feature>
<keyword evidence="7" id="KW-1185">Reference proteome</keyword>
<dbReference type="Proteomes" id="UP000094487">
    <property type="component" value="Unassembled WGS sequence"/>
</dbReference>
<sequence>MVPEGETVEGGCLCGAIRYKLTGPTLYCTQCCCIDCQKATGTGHTTIIGIHRDQLDVAGSPKIYTTHGDTGGRVNRHFCGECGGRLYTSGDLPGPIVMVQAGSLDDPNVVTPSTVIYTKDATQWDRFDPALPAFPAMGKRSPEAQAALDEIKRRPVTTAVM</sequence>
<keyword evidence="4" id="KW-0456">Lyase</keyword>
<evidence type="ECO:0000313" key="7">
    <source>
        <dbReference type="Proteomes" id="UP000094487"/>
    </source>
</evidence>
<comment type="similarity">
    <text evidence="1">Belongs to the Gfa family.</text>
</comment>
<comment type="caution">
    <text evidence="6">The sequence shown here is derived from an EMBL/GenBank/DDBJ whole genome shotgun (WGS) entry which is preliminary data.</text>
</comment>
<dbReference type="OrthoDB" id="7186766at2"/>
<protein>
    <recommendedName>
        <fullName evidence="5">CENP-V/GFA domain-containing protein</fullName>
    </recommendedName>
</protein>
<dbReference type="RefSeq" id="WP_069321852.1">
    <property type="nucleotide sequence ID" value="NZ_MDDS01000075.1"/>
</dbReference>
<dbReference type="SUPFAM" id="SSF51316">
    <property type="entry name" value="Mss4-like"/>
    <property type="match status" value="1"/>
</dbReference>
<evidence type="ECO:0000256" key="2">
    <source>
        <dbReference type="ARBA" id="ARBA00022723"/>
    </source>
</evidence>
<dbReference type="InterPro" id="IPR006913">
    <property type="entry name" value="CENP-V/GFA"/>
</dbReference>
<proteinExistence type="inferred from homology"/>
<name>A0A1E3LRC8_9SPHN</name>
<dbReference type="InterPro" id="IPR011057">
    <property type="entry name" value="Mss4-like_sf"/>
</dbReference>
<dbReference type="PROSITE" id="PS51891">
    <property type="entry name" value="CENP_V_GFA"/>
    <property type="match status" value="1"/>
</dbReference>
<dbReference type="GO" id="GO:0046872">
    <property type="term" value="F:metal ion binding"/>
    <property type="evidence" value="ECO:0007669"/>
    <property type="project" value="UniProtKB-KW"/>
</dbReference>
<dbReference type="EMBL" id="MDDS01000075">
    <property type="protein sequence ID" value="ODP36283.1"/>
    <property type="molecule type" value="Genomic_DNA"/>
</dbReference>
<dbReference type="AlphaFoldDB" id="A0A1E3LRC8"/>